<comment type="caution">
    <text evidence="1">The sequence shown here is derived from an EMBL/GenBank/DDBJ whole genome shotgun (WGS) entry which is preliminary data.</text>
</comment>
<reference evidence="1" key="1">
    <citation type="submission" date="2020-11" db="EMBL/GenBank/DDBJ databases">
        <authorList>
            <consortium name="DOE Joint Genome Institute"/>
            <person name="Ahrendt S."/>
            <person name="Riley R."/>
            <person name="Andreopoulos W."/>
            <person name="Labutti K."/>
            <person name="Pangilinan J."/>
            <person name="Ruiz-Duenas F.J."/>
            <person name="Barrasa J.M."/>
            <person name="Sanchez-Garcia M."/>
            <person name="Camarero S."/>
            <person name="Miyauchi S."/>
            <person name="Serrano A."/>
            <person name="Linde D."/>
            <person name="Babiker R."/>
            <person name="Drula E."/>
            <person name="Ayuso-Fernandez I."/>
            <person name="Pacheco R."/>
            <person name="Padilla G."/>
            <person name="Ferreira P."/>
            <person name="Barriuso J."/>
            <person name="Kellner H."/>
            <person name="Castanera R."/>
            <person name="Alfaro M."/>
            <person name="Ramirez L."/>
            <person name="Pisabarro A.G."/>
            <person name="Kuo A."/>
            <person name="Tritt A."/>
            <person name="Lipzen A."/>
            <person name="He G."/>
            <person name="Yan M."/>
            <person name="Ng V."/>
            <person name="Cullen D."/>
            <person name="Martin F."/>
            <person name="Rosso M.-N."/>
            <person name="Henrissat B."/>
            <person name="Hibbett D."/>
            <person name="Martinez A.T."/>
            <person name="Grigoriev I.V."/>
        </authorList>
    </citation>
    <scope>NUCLEOTIDE SEQUENCE</scope>
    <source>
        <strain evidence="1">CIRM-BRFM 674</strain>
    </source>
</reference>
<accession>A0A9P6CNU9</accession>
<dbReference type="AlphaFoldDB" id="A0A9P6CNU9"/>
<name>A0A9P6CNU9_9AGAR</name>
<evidence type="ECO:0000313" key="2">
    <source>
        <dbReference type="Proteomes" id="UP000807469"/>
    </source>
</evidence>
<gene>
    <name evidence="1" type="ORF">BDN70DRAFT_899907</name>
</gene>
<dbReference type="EMBL" id="MU155457">
    <property type="protein sequence ID" value="KAF9473257.1"/>
    <property type="molecule type" value="Genomic_DNA"/>
</dbReference>
<proteinExistence type="predicted"/>
<sequence>MDSSLINEIIQLFEPIGSVQTYPALPHPFPFGGPLPARPNLNSMETFQLKALPMVPGNPHITYWAIIKLGDPAFDFHFTLFSMGSITTIFDTKNETDVANIQWNVEGYKALVSAKGLFWPPMLADNFFQLSKDETYRDMYYAHRPYSWIPVEIKGSKSKSVFLYDRGESHERFHAKTEQARIYCHPVDGSLLFDITHKAIATGALVYFTDGPGLKLGCGDNCMPHCYFHF</sequence>
<organism evidence="1 2">
    <name type="scientific">Pholiota conissans</name>
    <dbReference type="NCBI Taxonomy" id="109636"/>
    <lineage>
        <taxon>Eukaryota</taxon>
        <taxon>Fungi</taxon>
        <taxon>Dikarya</taxon>
        <taxon>Basidiomycota</taxon>
        <taxon>Agaricomycotina</taxon>
        <taxon>Agaricomycetes</taxon>
        <taxon>Agaricomycetidae</taxon>
        <taxon>Agaricales</taxon>
        <taxon>Agaricineae</taxon>
        <taxon>Strophariaceae</taxon>
        <taxon>Pholiota</taxon>
    </lineage>
</organism>
<dbReference type="Proteomes" id="UP000807469">
    <property type="component" value="Unassembled WGS sequence"/>
</dbReference>
<protein>
    <submittedName>
        <fullName evidence="1">Uncharacterized protein</fullName>
    </submittedName>
</protein>
<evidence type="ECO:0000313" key="1">
    <source>
        <dbReference type="EMBL" id="KAF9473257.1"/>
    </source>
</evidence>
<keyword evidence="2" id="KW-1185">Reference proteome</keyword>